<dbReference type="RefSeq" id="WP_008803257.1">
    <property type="nucleotide sequence ID" value="NZ_KQ235737.1"/>
</dbReference>
<keyword evidence="8 12" id="KW-0274">FAD</keyword>
<feature type="binding site" evidence="12">
    <location>
        <begin position="10"/>
        <end position="15"/>
    </location>
    <ligand>
        <name>FAD</name>
        <dbReference type="ChEBI" id="CHEBI:57692"/>
    </ligand>
</feature>
<evidence type="ECO:0000313" key="15">
    <source>
        <dbReference type="Proteomes" id="UP000004925"/>
    </source>
</evidence>
<dbReference type="InterPro" id="IPR026904">
    <property type="entry name" value="MnmG_C"/>
</dbReference>
<evidence type="ECO:0000259" key="13">
    <source>
        <dbReference type="SMART" id="SM01228"/>
    </source>
</evidence>
<comment type="cofactor">
    <cofactor evidence="1 12">
        <name>FAD</name>
        <dbReference type="ChEBI" id="CHEBI:57692"/>
    </cofactor>
</comment>
<comment type="subunit">
    <text evidence="10 12">Homodimer. Heterotetramer of two MnmE and two MnmG subunits.</text>
</comment>
<keyword evidence="5 12" id="KW-0963">Cytoplasm</keyword>
<dbReference type="SUPFAM" id="SSF51905">
    <property type="entry name" value="FAD/NAD(P)-binding domain"/>
    <property type="match status" value="1"/>
</dbReference>
<dbReference type="InterPro" id="IPR020595">
    <property type="entry name" value="MnmG-rel_CS"/>
</dbReference>
<dbReference type="InterPro" id="IPR049312">
    <property type="entry name" value="GIDA_C_N"/>
</dbReference>
<organism evidence="14 15">
    <name type="scientific">Fusobacterium vincentii 4_1_13</name>
    <dbReference type="NCBI Taxonomy" id="469606"/>
    <lineage>
        <taxon>Bacteria</taxon>
        <taxon>Fusobacteriati</taxon>
        <taxon>Fusobacteriota</taxon>
        <taxon>Fusobacteriia</taxon>
        <taxon>Fusobacteriales</taxon>
        <taxon>Fusobacteriaceae</taxon>
        <taxon>Fusobacterium</taxon>
    </lineage>
</organism>
<evidence type="ECO:0000256" key="7">
    <source>
        <dbReference type="ARBA" id="ARBA00022694"/>
    </source>
</evidence>
<dbReference type="PANTHER" id="PTHR11806:SF0">
    <property type="entry name" value="PROTEIN MTO1 HOMOLOG, MITOCHONDRIAL"/>
    <property type="match status" value="1"/>
</dbReference>
<feature type="binding site" evidence="12">
    <location>
        <position position="122"/>
    </location>
    <ligand>
        <name>FAD</name>
        <dbReference type="ChEBI" id="CHEBI:57692"/>
    </ligand>
</feature>
<dbReference type="PROSITE" id="PS01280">
    <property type="entry name" value="GIDA_1"/>
    <property type="match status" value="1"/>
</dbReference>
<comment type="similarity">
    <text evidence="3 12">Belongs to the MnmG family.</text>
</comment>
<keyword evidence="9 12" id="KW-0520">NAD</keyword>
<evidence type="ECO:0000256" key="5">
    <source>
        <dbReference type="ARBA" id="ARBA00022490"/>
    </source>
</evidence>
<evidence type="ECO:0000256" key="8">
    <source>
        <dbReference type="ARBA" id="ARBA00022827"/>
    </source>
</evidence>
<dbReference type="GO" id="GO:0005829">
    <property type="term" value="C:cytosol"/>
    <property type="evidence" value="ECO:0007669"/>
    <property type="project" value="TreeGrafter"/>
</dbReference>
<dbReference type="InterPro" id="IPR002218">
    <property type="entry name" value="MnmG-rel"/>
</dbReference>
<dbReference type="Pfam" id="PF13932">
    <property type="entry name" value="SAM_GIDA_C"/>
    <property type="match status" value="1"/>
</dbReference>
<reference evidence="14 15" key="1">
    <citation type="submission" date="2011-10" db="EMBL/GenBank/DDBJ databases">
        <title>The Genome Sequence of Fusobacterium sp. 4_1_13.</title>
        <authorList>
            <consortium name="The Broad Institute Genome Sequencing Platform"/>
            <person name="Earl A."/>
            <person name="Ward D."/>
            <person name="Feldgarden M."/>
            <person name="Gevers D."/>
            <person name="Strauss J."/>
            <person name="Ambrose C."/>
            <person name="Allen-Vercoe E."/>
            <person name="Young S.K."/>
            <person name="Zeng Q."/>
            <person name="Gargeya S."/>
            <person name="Fitzgerald M."/>
            <person name="Haas B."/>
            <person name="Abouelleil A."/>
            <person name="Alvarado L."/>
            <person name="Arachchi H.M."/>
            <person name="Berlin A."/>
            <person name="Brown A."/>
            <person name="Chapman S.B."/>
            <person name="Chen Z."/>
            <person name="Dunbar C."/>
            <person name="Freedman E."/>
            <person name="Gearin G."/>
            <person name="Goldberg J."/>
            <person name="Griggs A."/>
            <person name="Gujja S."/>
            <person name="Heiman D."/>
            <person name="Howarth C."/>
            <person name="Larson L."/>
            <person name="Lui A."/>
            <person name="MacDonald P.J."/>
            <person name="Montmayeur A."/>
            <person name="Murphy C."/>
            <person name="Neiman D."/>
            <person name="Pearson M."/>
            <person name="Priest M."/>
            <person name="Roberts A."/>
            <person name="Saif S."/>
            <person name="Shea T."/>
            <person name="Shenoy N."/>
            <person name="Sisk P."/>
            <person name="Stolte C."/>
            <person name="Sykes S."/>
            <person name="Wortman J."/>
            <person name="Nusbaum C."/>
            <person name="Birren B."/>
        </authorList>
    </citation>
    <scope>NUCLEOTIDE SEQUENCE [LARGE SCALE GENOMIC DNA]</scope>
    <source>
        <strain evidence="14 15">4_1_13</strain>
    </source>
</reference>
<keyword evidence="6 12" id="KW-0285">Flavoprotein</keyword>
<dbReference type="Proteomes" id="UP000004925">
    <property type="component" value="Unassembled WGS sequence"/>
</dbReference>
<dbReference type="InterPro" id="IPR047001">
    <property type="entry name" value="MnmG_C_subdom"/>
</dbReference>
<dbReference type="GO" id="GO:0002098">
    <property type="term" value="P:tRNA wobble uridine modification"/>
    <property type="evidence" value="ECO:0007669"/>
    <property type="project" value="InterPro"/>
</dbReference>
<comment type="subcellular location">
    <subcellularLocation>
        <location evidence="12">Cytoplasm</location>
    </subcellularLocation>
</comment>
<feature type="binding site" evidence="12">
    <location>
        <position position="374"/>
    </location>
    <ligand>
        <name>FAD</name>
        <dbReference type="ChEBI" id="CHEBI:57692"/>
    </ligand>
</feature>
<dbReference type="InterPro" id="IPR036188">
    <property type="entry name" value="FAD/NAD-bd_sf"/>
</dbReference>
<dbReference type="InterPro" id="IPR004416">
    <property type="entry name" value="MnmG"/>
</dbReference>
<evidence type="ECO:0000256" key="9">
    <source>
        <dbReference type="ARBA" id="ARBA00023027"/>
    </source>
</evidence>
<dbReference type="GO" id="GO:0050660">
    <property type="term" value="F:flavin adenine dinucleotide binding"/>
    <property type="evidence" value="ECO:0007669"/>
    <property type="project" value="UniProtKB-UniRule"/>
</dbReference>
<evidence type="ECO:0000313" key="14">
    <source>
        <dbReference type="EMBL" id="EEO40664.1"/>
    </source>
</evidence>
<accession>A0A0M1VVF0</accession>
<dbReference type="PANTHER" id="PTHR11806">
    <property type="entry name" value="GLUCOSE INHIBITED DIVISION PROTEIN A"/>
    <property type="match status" value="1"/>
</dbReference>
<dbReference type="FunFam" id="1.10.150.570:FF:000001">
    <property type="entry name" value="tRNA uridine 5-carboxymethylaminomethyl modification enzyme MnmG"/>
    <property type="match status" value="1"/>
</dbReference>
<dbReference type="Gene3D" id="3.50.50.60">
    <property type="entry name" value="FAD/NAD(P)-binding domain"/>
    <property type="match status" value="2"/>
</dbReference>
<gene>
    <name evidence="12" type="primary">mnmG</name>
    <name evidence="12" type="synonym">gidA</name>
    <name evidence="14" type="ORF">FSCG_01377</name>
</gene>
<dbReference type="Pfam" id="PF01134">
    <property type="entry name" value="GIDA"/>
    <property type="match status" value="1"/>
</dbReference>
<dbReference type="HOGENOM" id="CLU_007831_2_2_0"/>
<evidence type="ECO:0000256" key="4">
    <source>
        <dbReference type="ARBA" id="ARBA00020461"/>
    </source>
</evidence>
<name>A0A0M1VVF0_FUSVC</name>
<sequence length="633" mass="71255">MQEFDIIVVGAGHAGCEAALASARMGMKTAIFTISLDTIGVMSCNPSLGGPAKSHLAREIDALGGEMGRNIDKTFIQIRVLNTRKGPAVRSLRAQADKMAYANEMKKTLEHTDNLSVIQGMVSELVVEEENGKKVIKGIKIREGLEYRAKAVIIATGTFLRGLIHIGEINFSAGRMGELSSEDLPLSLEKIGLKLGRFKTGTPTRIDGRTIDYSVLEEQPGDKSQVLKFSNRTKDEDALNRRQIPCYIAHTNEKVHKIIRNAKERSPLFNGTIQGLGPRYCPSIEDKIFRYPDKNQHHLFLEREGYETNEIYLGGLSSSLPVDVQEEMLKNIKGFENAKIMRYAYAIEYDYVPPEEIKYTLESRTVENLFLAGQINGTSGYEEAGAQGLMAGINAVRKLRNEEPVILDRADSYIGTLIDDLVSKGTNEPYRMFTARSEYRLYLREDNADLRLTKLGYELGLVPEEEYQRVEKKRKDVKIITEILAKTNVGPSNPRVNEILLKRGESPIKDGSTLLELLRRPEVTFEDIKYISEEIKGLDLKGYDHDTTYQVEITVKYEGYINRALKMIEKHKSMENKKIPVDIDYDDLKTIPKEAKDKLKRIKPINIGQASRISGVSPADIQAILIYLKMRGN</sequence>
<evidence type="ECO:0000256" key="11">
    <source>
        <dbReference type="ARBA" id="ARBA00031800"/>
    </source>
</evidence>
<feature type="domain" description="tRNA uridine 5-carboxymethylaminomethyl modification enzyme C-terminal subdomain" evidence="13">
    <location>
        <begin position="555"/>
        <end position="626"/>
    </location>
</feature>
<comment type="caution">
    <text evidence="14">The sequence shown here is derived from an EMBL/GenBank/DDBJ whole genome shotgun (WGS) entry which is preliminary data.</text>
</comment>
<dbReference type="PRINTS" id="PR00368">
    <property type="entry name" value="FADPNR"/>
</dbReference>
<dbReference type="InterPro" id="IPR044920">
    <property type="entry name" value="MnmG_C_subdom_sf"/>
</dbReference>
<protein>
    <recommendedName>
        <fullName evidence="4 12">tRNA uridine 5-carboxymethylaminomethyl modification enzyme MnmG</fullName>
    </recommendedName>
    <alternativeName>
        <fullName evidence="11 12">Glucose-inhibited division protein A</fullName>
    </alternativeName>
</protein>
<proteinExistence type="inferred from homology"/>
<dbReference type="AlphaFoldDB" id="A0A0M1VVF0"/>
<dbReference type="Gene3D" id="1.10.150.570">
    <property type="entry name" value="GidA associated domain, C-terminal subdomain"/>
    <property type="match status" value="1"/>
</dbReference>
<dbReference type="eggNOG" id="COG0445">
    <property type="taxonomic scope" value="Bacteria"/>
</dbReference>
<dbReference type="HAMAP" id="MF_00129">
    <property type="entry name" value="MnmG_GidA"/>
    <property type="match status" value="1"/>
</dbReference>
<dbReference type="InterPro" id="IPR040131">
    <property type="entry name" value="MnmG_N"/>
</dbReference>
<evidence type="ECO:0000256" key="10">
    <source>
        <dbReference type="ARBA" id="ARBA00025948"/>
    </source>
</evidence>
<dbReference type="PRINTS" id="PR00411">
    <property type="entry name" value="PNDRDTASEI"/>
</dbReference>
<dbReference type="FunFam" id="1.10.10.1800:FF:000003">
    <property type="entry name" value="tRNA uridine 5-carboxymethylaminomethyl modification enzyme MnmG"/>
    <property type="match status" value="1"/>
</dbReference>
<evidence type="ECO:0000256" key="12">
    <source>
        <dbReference type="HAMAP-Rule" id="MF_00129"/>
    </source>
</evidence>
<feature type="binding site" evidence="12">
    <location>
        <begin position="277"/>
        <end position="291"/>
    </location>
    <ligand>
        <name>NAD(+)</name>
        <dbReference type="ChEBI" id="CHEBI:57540"/>
    </ligand>
</feature>
<evidence type="ECO:0000256" key="3">
    <source>
        <dbReference type="ARBA" id="ARBA00007653"/>
    </source>
</evidence>
<dbReference type="FunFam" id="3.50.50.60:FF:000002">
    <property type="entry name" value="tRNA uridine 5-carboxymethylaminomethyl modification enzyme MnmG"/>
    <property type="match status" value="1"/>
</dbReference>
<keyword evidence="7 12" id="KW-0819">tRNA processing</keyword>
<evidence type="ECO:0000256" key="1">
    <source>
        <dbReference type="ARBA" id="ARBA00001974"/>
    </source>
</evidence>
<dbReference type="Gene3D" id="1.10.10.1800">
    <property type="entry name" value="tRNA uridine 5-carboxymethylaminomethyl modification enzyme MnmG/GidA"/>
    <property type="match status" value="1"/>
</dbReference>
<dbReference type="Pfam" id="PF21680">
    <property type="entry name" value="GIDA_C_1st"/>
    <property type="match status" value="1"/>
</dbReference>
<dbReference type="EMBL" id="ACDE02000018">
    <property type="protein sequence ID" value="EEO40664.1"/>
    <property type="molecule type" value="Genomic_DNA"/>
</dbReference>
<evidence type="ECO:0000256" key="2">
    <source>
        <dbReference type="ARBA" id="ARBA00003717"/>
    </source>
</evidence>
<evidence type="ECO:0000256" key="6">
    <source>
        <dbReference type="ARBA" id="ARBA00022630"/>
    </source>
</evidence>
<dbReference type="NCBIfam" id="TIGR00136">
    <property type="entry name" value="mnmG_gidA"/>
    <property type="match status" value="1"/>
</dbReference>
<dbReference type="FunFam" id="3.50.50.60:FF:000063">
    <property type="entry name" value="tRNA uridine 5-carboxymethylaminomethyl modification enzyme MnmG"/>
    <property type="match status" value="1"/>
</dbReference>
<feature type="binding site" evidence="12">
    <location>
        <position position="181"/>
    </location>
    <ligand>
        <name>FAD</name>
        <dbReference type="ChEBI" id="CHEBI:57692"/>
    </ligand>
</feature>
<dbReference type="GO" id="GO:0030488">
    <property type="term" value="P:tRNA methylation"/>
    <property type="evidence" value="ECO:0007669"/>
    <property type="project" value="TreeGrafter"/>
</dbReference>
<dbReference type="PROSITE" id="PS01281">
    <property type="entry name" value="GIDA_2"/>
    <property type="match status" value="1"/>
</dbReference>
<dbReference type="SMART" id="SM01228">
    <property type="entry name" value="GIDA_assoc_3"/>
    <property type="match status" value="1"/>
</dbReference>
<comment type="function">
    <text evidence="2 12">NAD-binding protein involved in the addition of a carboxymethylaminomethyl (cmnm) group at the wobble position (U34) of certain tRNAs, forming tRNA-cmnm(5)s(2)U34.</text>
</comment>